<evidence type="ECO:0000313" key="9">
    <source>
        <dbReference type="Proteomes" id="UP000594263"/>
    </source>
</evidence>
<dbReference type="Proteomes" id="UP000594263">
    <property type="component" value="Unplaced"/>
</dbReference>
<evidence type="ECO:0000256" key="5">
    <source>
        <dbReference type="SAM" id="MobiDB-lite"/>
    </source>
</evidence>
<dbReference type="AlphaFoldDB" id="A0A7N0U660"/>
<dbReference type="Gramene" id="Kaladp0054s0070.1.v1.1">
    <property type="protein sequence ID" value="Kaladp0054s0070.1.v1.1"/>
    <property type="gene ID" value="Kaladp0054s0070.v1.1"/>
</dbReference>
<dbReference type="PROSITE" id="PS51292">
    <property type="entry name" value="ZF_RING_CH"/>
    <property type="match status" value="1"/>
</dbReference>
<reference evidence="8" key="1">
    <citation type="submission" date="2021-01" db="UniProtKB">
        <authorList>
            <consortium name="EnsemblPlants"/>
        </authorList>
    </citation>
    <scope>IDENTIFICATION</scope>
</reference>
<feature type="domain" description="RING-type" evidence="6">
    <location>
        <begin position="101"/>
        <end position="149"/>
    </location>
</feature>
<evidence type="ECO:0008006" key="10">
    <source>
        <dbReference type="Google" id="ProtNLM"/>
    </source>
</evidence>
<keyword evidence="3" id="KW-0862">Zinc</keyword>
<evidence type="ECO:0000256" key="2">
    <source>
        <dbReference type="ARBA" id="ARBA00022771"/>
    </source>
</evidence>
<dbReference type="Gene3D" id="3.30.40.10">
    <property type="entry name" value="Zinc/RING finger domain, C3HC4 (zinc finger)"/>
    <property type="match status" value="1"/>
</dbReference>
<name>A0A7N0U660_KALFE</name>
<evidence type="ECO:0000259" key="6">
    <source>
        <dbReference type="PROSITE" id="PS50089"/>
    </source>
</evidence>
<dbReference type="PANTHER" id="PTHR46158:SF10">
    <property type="entry name" value="RING-CH-TYPE DOMAIN-CONTAINING PROTEIN"/>
    <property type="match status" value="1"/>
</dbReference>
<feature type="domain" description="RING-CH-type" evidence="7">
    <location>
        <begin position="93"/>
        <end position="155"/>
    </location>
</feature>
<dbReference type="PANTHER" id="PTHR46158">
    <property type="entry name" value="OS02G0165000 PROTEIN"/>
    <property type="match status" value="1"/>
</dbReference>
<evidence type="ECO:0000256" key="1">
    <source>
        <dbReference type="ARBA" id="ARBA00022723"/>
    </source>
</evidence>
<dbReference type="GO" id="GO:0008270">
    <property type="term" value="F:zinc ion binding"/>
    <property type="evidence" value="ECO:0007669"/>
    <property type="project" value="UniProtKB-KW"/>
</dbReference>
<keyword evidence="9" id="KW-1185">Reference proteome</keyword>
<sequence length="207" mass="23997">MSMPASAIQPLNLNSTDDYYIALNSNVKRQFFLVGEQQPIHRSRSVPVNYTDGAMREYHVRVLRVVPNRRMAGRNSTSSSASTIQNDEENEDDITEEEAVCRICLEELGEELETFKLECNCRGDLALVHRGCSQRWFNMRGNRTCEICRKEVKNITVKIWRMPVIDLSCLRNLQQPPMVDADRNLNFRCIQFMKSHFVSTILRLTNH</sequence>
<proteinExistence type="predicted"/>
<dbReference type="InterPro" id="IPR013083">
    <property type="entry name" value="Znf_RING/FYVE/PHD"/>
</dbReference>
<dbReference type="Pfam" id="PF12906">
    <property type="entry name" value="RINGv"/>
    <property type="match status" value="1"/>
</dbReference>
<dbReference type="InterPro" id="IPR001841">
    <property type="entry name" value="Znf_RING"/>
</dbReference>
<keyword evidence="2 4" id="KW-0863">Zinc-finger</keyword>
<accession>A0A7N0U660</accession>
<organism evidence="8 9">
    <name type="scientific">Kalanchoe fedtschenkoi</name>
    <name type="common">Lavender scallops</name>
    <name type="synonym">South American air plant</name>
    <dbReference type="NCBI Taxonomy" id="63787"/>
    <lineage>
        <taxon>Eukaryota</taxon>
        <taxon>Viridiplantae</taxon>
        <taxon>Streptophyta</taxon>
        <taxon>Embryophyta</taxon>
        <taxon>Tracheophyta</taxon>
        <taxon>Spermatophyta</taxon>
        <taxon>Magnoliopsida</taxon>
        <taxon>eudicotyledons</taxon>
        <taxon>Gunneridae</taxon>
        <taxon>Pentapetalae</taxon>
        <taxon>Saxifragales</taxon>
        <taxon>Crassulaceae</taxon>
        <taxon>Kalanchoe</taxon>
    </lineage>
</organism>
<dbReference type="SUPFAM" id="SSF57850">
    <property type="entry name" value="RING/U-box"/>
    <property type="match status" value="1"/>
</dbReference>
<evidence type="ECO:0000259" key="7">
    <source>
        <dbReference type="PROSITE" id="PS51292"/>
    </source>
</evidence>
<dbReference type="InterPro" id="IPR011016">
    <property type="entry name" value="Znf_RING-CH"/>
</dbReference>
<keyword evidence="1" id="KW-0479">Metal-binding</keyword>
<feature type="region of interest" description="Disordered" evidence="5">
    <location>
        <begin position="72"/>
        <end position="92"/>
    </location>
</feature>
<dbReference type="PROSITE" id="PS50089">
    <property type="entry name" value="ZF_RING_2"/>
    <property type="match status" value="1"/>
</dbReference>
<dbReference type="EnsemblPlants" id="Kaladp0054s0070.1.v1.1">
    <property type="protein sequence ID" value="Kaladp0054s0070.1.v1.1"/>
    <property type="gene ID" value="Kaladp0054s0070.v1.1"/>
</dbReference>
<evidence type="ECO:0000256" key="3">
    <source>
        <dbReference type="ARBA" id="ARBA00022833"/>
    </source>
</evidence>
<protein>
    <recommendedName>
        <fullName evidence="10">RING-CH-type domain-containing protein</fullName>
    </recommendedName>
</protein>
<dbReference type="SMART" id="SM00744">
    <property type="entry name" value="RINGv"/>
    <property type="match status" value="1"/>
</dbReference>
<evidence type="ECO:0000313" key="8">
    <source>
        <dbReference type="EnsemblPlants" id="Kaladp0054s0070.1.v1.1"/>
    </source>
</evidence>
<evidence type="ECO:0000256" key="4">
    <source>
        <dbReference type="PROSITE-ProRule" id="PRU00175"/>
    </source>
</evidence>